<keyword evidence="2" id="KW-1185">Reference proteome</keyword>
<sequence>MPELNLGKVELTNDSLIGRVFRRSLYRQSHSRKKLTVYIDVELLEHYEKNQPRKNNGSFGGALSDDINKGLAVWLQVHDLI</sequence>
<evidence type="ECO:0000313" key="2">
    <source>
        <dbReference type="Proteomes" id="UP000005741"/>
    </source>
</evidence>
<reference evidence="1 2" key="1">
    <citation type="submission" date="2011-10" db="EMBL/GenBank/DDBJ databases">
        <title>The Improved High-Quality Draft genome of Methanoplanus limicola DSM 2279.</title>
        <authorList>
            <consortium name="US DOE Joint Genome Institute (JGI-PGF)"/>
            <person name="Lucas S."/>
            <person name="Copeland A."/>
            <person name="Lapidus A."/>
            <person name="Glavina del Rio T."/>
            <person name="Dalin E."/>
            <person name="Tice H."/>
            <person name="Bruce D."/>
            <person name="Goodwin L."/>
            <person name="Pitluck S."/>
            <person name="Peters L."/>
            <person name="Mikhailova N."/>
            <person name="Lu M."/>
            <person name="Kyrpides N."/>
            <person name="Mavromatis K."/>
            <person name="Ivanova N."/>
            <person name="Markowitz V."/>
            <person name="Cheng J.-F."/>
            <person name="Hugenholtz P."/>
            <person name="Woyke T."/>
            <person name="Wu D."/>
            <person name="Wirth R."/>
            <person name="Brambilla E.-M."/>
            <person name="Klenk H.-P."/>
            <person name="Eisen J.A."/>
        </authorList>
    </citation>
    <scope>NUCLEOTIDE SEQUENCE [LARGE SCALE GENOMIC DNA]</scope>
    <source>
        <strain evidence="1 2">DSM 2279</strain>
    </source>
</reference>
<dbReference type="STRING" id="937775.Metlim_1261"/>
<gene>
    <name evidence="1" type="ORF">Metlim_1261</name>
</gene>
<organism evidence="1 2">
    <name type="scientific">Methanoplanus limicola DSM 2279</name>
    <dbReference type="NCBI Taxonomy" id="937775"/>
    <lineage>
        <taxon>Archaea</taxon>
        <taxon>Methanobacteriati</taxon>
        <taxon>Methanobacteriota</taxon>
        <taxon>Stenosarchaea group</taxon>
        <taxon>Methanomicrobia</taxon>
        <taxon>Methanomicrobiales</taxon>
        <taxon>Methanomicrobiaceae</taxon>
        <taxon>Methanoplanus</taxon>
    </lineage>
</organism>
<dbReference type="Proteomes" id="UP000005741">
    <property type="component" value="Chromosome"/>
</dbReference>
<protein>
    <submittedName>
        <fullName evidence="1">Uncharacterized protein</fullName>
    </submittedName>
</protein>
<dbReference type="InParanoid" id="H1Z1A3"/>
<accession>H1Z1A3</accession>
<name>H1Z1A3_9EURY</name>
<dbReference type="EMBL" id="CM001436">
    <property type="protein sequence ID" value="EHQ35370.1"/>
    <property type="molecule type" value="Genomic_DNA"/>
</dbReference>
<dbReference type="AlphaFoldDB" id="H1Z1A3"/>
<proteinExistence type="predicted"/>
<evidence type="ECO:0000313" key="1">
    <source>
        <dbReference type="EMBL" id="EHQ35370.1"/>
    </source>
</evidence>
<dbReference type="HOGENOM" id="CLU_2565772_0_0_2"/>